<keyword evidence="2" id="KW-1185">Reference proteome</keyword>
<name>A0A919WM43_9BACI</name>
<proteinExistence type="predicted"/>
<evidence type="ECO:0000313" key="2">
    <source>
        <dbReference type="Proteomes" id="UP000682111"/>
    </source>
</evidence>
<sequence length="43" mass="4875">MIPPSLDHTPRFSSIIIFFNNTMVAKYTKKAGQQSDLSNKTFV</sequence>
<gene>
    <name evidence="1" type="ORF">J27TS8_42250</name>
</gene>
<comment type="caution">
    <text evidence="1">The sequence shown here is derived from an EMBL/GenBank/DDBJ whole genome shotgun (WGS) entry which is preliminary data.</text>
</comment>
<dbReference type="Proteomes" id="UP000682111">
    <property type="component" value="Unassembled WGS sequence"/>
</dbReference>
<dbReference type="AlphaFoldDB" id="A0A919WM43"/>
<protein>
    <submittedName>
        <fullName evidence="1">Uncharacterized protein</fullName>
    </submittedName>
</protein>
<dbReference type="EMBL" id="BORC01000011">
    <property type="protein sequence ID" value="GIN64232.1"/>
    <property type="molecule type" value="Genomic_DNA"/>
</dbReference>
<evidence type="ECO:0000313" key="1">
    <source>
        <dbReference type="EMBL" id="GIN64232.1"/>
    </source>
</evidence>
<organism evidence="1 2">
    <name type="scientific">Robertmurraya siralis</name>
    <dbReference type="NCBI Taxonomy" id="77777"/>
    <lineage>
        <taxon>Bacteria</taxon>
        <taxon>Bacillati</taxon>
        <taxon>Bacillota</taxon>
        <taxon>Bacilli</taxon>
        <taxon>Bacillales</taxon>
        <taxon>Bacillaceae</taxon>
        <taxon>Robertmurraya</taxon>
    </lineage>
</organism>
<reference evidence="1" key="1">
    <citation type="submission" date="2021-03" db="EMBL/GenBank/DDBJ databases">
        <title>Antimicrobial resistance genes in bacteria isolated from Japanese honey, and their potential for conferring macrolide and lincosamide resistance in the American foulbrood pathogen Paenibacillus larvae.</title>
        <authorList>
            <person name="Okamoto M."/>
            <person name="Kumagai M."/>
            <person name="Kanamori H."/>
            <person name="Takamatsu D."/>
        </authorList>
    </citation>
    <scope>NUCLEOTIDE SEQUENCE</scope>
    <source>
        <strain evidence="1">J27TS8</strain>
    </source>
</reference>
<accession>A0A919WM43</accession>